<keyword evidence="4" id="KW-0808">Transferase</keyword>
<accession>A0A8H6KSJ8</accession>
<dbReference type="GO" id="GO:0046872">
    <property type="term" value="F:metal ion binding"/>
    <property type="evidence" value="ECO:0007669"/>
    <property type="project" value="UniProtKB-KW"/>
</dbReference>
<organism evidence="15 16">
    <name type="scientific">Colletotrichum plurivorum</name>
    <dbReference type="NCBI Taxonomy" id="2175906"/>
    <lineage>
        <taxon>Eukaryota</taxon>
        <taxon>Fungi</taxon>
        <taxon>Dikarya</taxon>
        <taxon>Ascomycota</taxon>
        <taxon>Pezizomycotina</taxon>
        <taxon>Sordariomycetes</taxon>
        <taxon>Hypocreomycetidae</taxon>
        <taxon>Glomerellales</taxon>
        <taxon>Glomerellaceae</taxon>
        <taxon>Colletotrichum</taxon>
        <taxon>Colletotrichum orchidearum species complex</taxon>
    </lineage>
</organism>
<evidence type="ECO:0000256" key="4">
    <source>
        <dbReference type="ARBA" id="ARBA00022679"/>
    </source>
</evidence>
<keyword evidence="6" id="KW-0320">Glycogen biosynthesis</keyword>
<protein>
    <recommendedName>
        <fullName evidence="10">glycogenin glucosyltransferase</fullName>
        <ecNumber evidence="10">2.4.1.186</ecNumber>
    </recommendedName>
</protein>
<evidence type="ECO:0000256" key="13">
    <source>
        <dbReference type="ARBA" id="ARBA00057883"/>
    </source>
</evidence>
<dbReference type="PANTHER" id="PTHR11183">
    <property type="entry name" value="GLYCOGENIN SUBFAMILY MEMBER"/>
    <property type="match status" value="1"/>
</dbReference>
<evidence type="ECO:0000256" key="8">
    <source>
        <dbReference type="ARBA" id="ARBA00023211"/>
    </source>
</evidence>
<keyword evidence="5" id="KW-0479">Metal-binding</keyword>
<dbReference type="EMBL" id="WIGO01000034">
    <property type="protein sequence ID" value="KAF6836156.1"/>
    <property type="molecule type" value="Genomic_DNA"/>
</dbReference>
<dbReference type="AlphaFoldDB" id="A0A8H6KSJ8"/>
<evidence type="ECO:0000313" key="15">
    <source>
        <dbReference type="EMBL" id="KAF6836156.1"/>
    </source>
</evidence>
<dbReference type="GO" id="GO:0005737">
    <property type="term" value="C:cytoplasm"/>
    <property type="evidence" value="ECO:0007669"/>
    <property type="project" value="UniProtKB-SubCell"/>
</dbReference>
<dbReference type="Gene3D" id="3.90.550.10">
    <property type="entry name" value="Spore Coat Polysaccharide Biosynthesis Protein SpsA, Chain A"/>
    <property type="match status" value="1"/>
</dbReference>
<dbReference type="GO" id="GO:0008466">
    <property type="term" value="F:glycogenin glucosyltransferase activity"/>
    <property type="evidence" value="ECO:0007669"/>
    <property type="project" value="UniProtKB-EC"/>
</dbReference>
<comment type="cofactor">
    <cofactor evidence="1">
        <name>Mn(2+)</name>
        <dbReference type="ChEBI" id="CHEBI:29035"/>
    </cofactor>
</comment>
<evidence type="ECO:0000313" key="16">
    <source>
        <dbReference type="Proteomes" id="UP000654918"/>
    </source>
</evidence>
<dbReference type="Pfam" id="PF09420">
    <property type="entry name" value="Nop16"/>
    <property type="match status" value="1"/>
</dbReference>
<dbReference type="InterPro" id="IPR029044">
    <property type="entry name" value="Nucleotide-diphossugar_trans"/>
</dbReference>
<feature type="compositionally biased region" description="Acidic residues" evidence="14">
    <location>
        <begin position="424"/>
        <end position="442"/>
    </location>
</feature>
<evidence type="ECO:0000256" key="11">
    <source>
        <dbReference type="ARBA" id="ARBA00050886"/>
    </source>
</evidence>
<evidence type="ECO:0000256" key="5">
    <source>
        <dbReference type="ARBA" id="ARBA00022723"/>
    </source>
</evidence>
<dbReference type="EC" id="2.4.1.186" evidence="10"/>
<sequence>MGSLDVRSDVAYCTLVTNDNYVVAAAVLAESLRKTGTTIPRCVLVTPETMSQPALSKLEDVFEQVIPVSTVTALTTDNLAVIGRPDLHATMTKIRLWSLTQFRRVLYLDADTLVVSGLDHLFDLPEAVYFAAAPEIGFPDCFNSGVMLLRPDAGTFAELSGLAGEVDSFDGGDQGLLNIFFGDGTRGHPSRLLLKKPDDEGTTTAAAAERNWFRLSFTYNMEMHKVYRFYIPAALRYRDEHKVLHFIGRDKPWHFDEGKIEVGEEEGAYQRFYADMVGKCLPANNLTQPDDPLRAANMGRDLQKKKRRSGRQKIKQPNKPKKLLNPLGNSIIAKNWNKKETLTQNYRRLGLTARLKGPTGGVEKTLAEAERERPNVRDPFAIAPVDEAIIGEARVERDADGKIVRIHYGKSKRANPLNDPLNQLEDEDEEEDDEKEEWGGIDDESRPEVIRLLEKEAARPTVKKVRHASQQEREWLESLIAKHGDDTAAMARDRKLNPMQQTEADIARRIRKFTGKA</sequence>
<feature type="compositionally biased region" description="Basic residues" evidence="14">
    <location>
        <begin position="303"/>
        <end position="322"/>
    </location>
</feature>
<reference evidence="15" key="1">
    <citation type="journal article" date="2020" name="Phytopathology">
        <title>Genome Sequence Resources of Colletotrichum truncatum, C. plurivorum, C. musicola, and C. sojae: Four Species Pathogenic to Soybean (Glycine max).</title>
        <authorList>
            <person name="Rogerio F."/>
            <person name="Boufleur T.R."/>
            <person name="Ciampi-Guillardi M."/>
            <person name="Sukno S.A."/>
            <person name="Thon M.R."/>
            <person name="Massola Junior N.S."/>
            <person name="Baroncelli R."/>
        </authorList>
    </citation>
    <scope>NUCLEOTIDE SEQUENCE</scope>
    <source>
        <strain evidence="15">LFN00145</strain>
    </source>
</reference>
<dbReference type="InterPro" id="IPR019002">
    <property type="entry name" value="Ribosome_biogenesis_Nop16"/>
</dbReference>
<dbReference type="InterPro" id="IPR002495">
    <property type="entry name" value="Glyco_trans_8"/>
</dbReference>
<evidence type="ECO:0000256" key="1">
    <source>
        <dbReference type="ARBA" id="ARBA00001936"/>
    </source>
</evidence>
<evidence type="ECO:0000256" key="10">
    <source>
        <dbReference type="ARBA" id="ARBA00038934"/>
    </source>
</evidence>
<evidence type="ECO:0000256" key="7">
    <source>
        <dbReference type="ARBA" id="ARBA00023180"/>
    </source>
</evidence>
<dbReference type="InterPro" id="IPR050587">
    <property type="entry name" value="GNT1/Glycosyltrans_8"/>
</dbReference>
<dbReference type="Proteomes" id="UP000654918">
    <property type="component" value="Unassembled WGS sequence"/>
</dbReference>
<dbReference type="Pfam" id="PF01501">
    <property type="entry name" value="Glyco_transf_8"/>
    <property type="match status" value="1"/>
</dbReference>
<keyword evidence="7" id="KW-0325">Glycoprotein</keyword>
<dbReference type="FunFam" id="3.90.550.10:FF:000092">
    <property type="entry name" value="Glycogenin 2"/>
    <property type="match status" value="1"/>
</dbReference>
<gene>
    <name evidence="15" type="ORF">CPLU01_03855</name>
</gene>
<keyword evidence="3" id="KW-0963">Cytoplasm</keyword>
<evidence type="ECO:0000256" key="6">
    <source>
        <dbReference type="ARBA" id="ARBA00023056"/>
    </source>
</evidence>
<comment type="subcellular location">
    <subcellularLocation>
        <location evidence="2">Cytoplasm</location>
    </subcellularLocation>
</comment>
<comment type="function">
    <text evidence="13">Self-glucosylating initiator of glycogen synthesis. It catalyzes the formation of a short alpha (1,4)-glucosyl chain covalently attached via a glucose 1-O-tyrosyl linkage to internal tyrosine residues and these chains act as primers for the elongation reaction catalyzed by glycogen synthase.</text>
</comment>
<keyword evidence="16" id="KW-1185">Reference proteome</keyword>
<comment type="similarity">
    <text evidence="9">Belongs to the glycosyltransferase 8 family. Glycogenin subfamily.</text>
</comment>
<keyword evidence="8" id="KW-0464">Manganese</keyword>
<comment type="catalytic activity">
    <reaction evidence="11">
        <text>[1,4-alpha-D-glucosyl](n)-L-tyrosyl-[glycogenin] + UDP-alpha-D-glucose = [1,4-alpha-D-glucosyl](n+1)-L-tyrosyl-[glycogenin] + UDP + H(+)</text>
        <dbReference type="Rhea" id="RHEA:56560"/>
        <dbReference type="Rhea" id="RHEA-COMP:14606"/>
        <dbReference type="Rhea" id="RHEA-COMP:14607"/>
        <dbReference type="ChEBI" id="CHEBI:15378"/>
        <dbReference type="ChEBI" id="CHEBI:58223"/>
        <dbReference type="ChEBI" id="CHEBI:58885"/>
        <dbReference type="ChEBI" id="CHEBI:140574"/>
        <dbReference type="EC" id="2.4.1.186"/>
    </reaction>
</comment>
<comment type="caution">
    <text evidence="15">The sequence shown here is derived from an EMBL/GenBank/DDBJ whole genome shotgun (WGS) entry which is preliminary data.</text>
</comment>
<dbReference type="CDD" id="cd02537">
    <property type="entry name" value="GT8_Glycogenin"/>
    <property type="match status" value="1"/>
</dbReference>
<evidence type="ECO:0000256" key="3">
    <source>
        <dbReference type="ARBA" id="ARBA00022490"/>
    </source>
</evidence>
<dbReference type="SUPFAM" id="SSF53448">
    <property type="entry name" value="Nucleotide-diphospho-sugar transferases"/>
    <property type="match status" value="1"/>
</dbReference>
<feature type="region of interest" description="Disordered" evidence="14">
    <location>
        <begin position="300"/>
        <end position="322"/>
    </location>
</feature>
<evidence type="ECO:0000256" key="14">
    <source>
        <dbReference type="SAM" id="MobiDB-lite"/>
    </source>
</evidence>
<feature type="region of interest" description="Disordered" evidence="14">
    <location>
        <begin position="412"/>
        <end position="446"/>
    </location>
</feature>
<comment type="catalytic activity">
    <reaction evidence="12">
        <text>L-tyrosyl-[glycogenin] + UDP-alpha-D-glucose = alpha-D-glucosyl-L-tyrosyl-[glycogenin] + UDP + H(+)</text>
        <dbReference type="Rhea" id="RHEA:23360"/>
        <dbReference type="Rhea" id="RHEA-COMP:14604"/>
        <dbReference type="Rhea" id="RHEA-COMP:14605"/>
        <dbReference type="ChEBI" id="CHEBI:15378"/>
        <dbReference type="ChEBI" id="CHEBI:46858"/>
        <dbReference type="ChEBI" id="CHEBI:58223"/>
        <dbReference type="ChEBI" id="CHEBI:58885"/>
        <dbReference type="ChEBI" id="CHEBI:140573"/>
        <dbReference type="EC" id="2.4.1.186"/>
    </reaction>
</comment>
<evidence type="ECO:0000256" key="2">
    <source>
        <dbReference type="ARBA" id="ARBA00004496"/>
    </source>
</evidence>
<proteinExistence type="inferred from homology"/>
<evidence type="ECO:0000256" key="9">
    <source>
        <dbReference type="ARBA" id="ARBA00038162"/>
    </source>
</evidence>
<evidence type="ECO:0000256" key="12">
    <source>
        <dbReference type="ARBA" id="ARBA00052293"/>
    </source>
</evidence>
<name>A0A8H6KSJ8_9PEZI</name>
<dbReference type="GO" id="GO:0005978">
    <property type="term" value="P:glycogen biosynthetic process"/>
    <property type="evidence" value="ECO:0007669"/>
    <property type="project" value="UniProtKB-KW"/>
</dbReference>